<keyword evidence="2" id="KW-1185">Reference proteome</keyword>
<gene>
    <name evidence="1" type="ORF">L2E82_02469</name>
</gene>
<reference evidence="1 2" key="2">
    <citation type="journal article" date="2022" name="Mol. Ecol. Resour.">
        <title>The genomes of chicory, endive, great burdock and yacon provide insights into Asteraceae paleo-polyploidization history and plant inulin production.</title>
        <authorList>
            <person name="Fan W."/>
            <person name="Wang S."/>
            <person name="Wang H."/>
            <person name="Wang A."/>
            <person name="Jiang F."/>
            <person name="Liu H."/>
            <person name="Zhao H."/>
            <person name="Xu D."/>
            <person name="Zhang Y."/>
        </authorList>
    </citation>
    <scope>NUCLEOTIDE SEQUENCE [LARGE SCALE GENOMIC DNA]</scope>
    <source>
        <strain evidence="2">cv. Punajuju</strain>
        <tissue evidence="1">Leaves</tissue>
    </source>
</reference>
<accession>A0ACB9H1Q9</accession>
<evidence type="ECO:0000313" key="1">
    <source>
        <dbReference type="EMBL" id="KAI3789667.1"/>
    </source>
</evidence>
<dbReference type="EMBL" id="CM042009">
    <property type="protein sequence ID" value="KAI3789667.1"/>
    <property type="molecule type" value="Genomic_DNA"/>
</dbReference>
<dbReference type="Proteomes" id="UP001055811">
    <property type="component" value="Linkage Group LG01"/>
</dbReference>
<protein>
    <submittedName>
        <fullName evidence="1">Uncharacterized protein</fullName>
    </submittedName>
</protein>
<evidence type="ECO:0000313" key="2">
    <source>
        <dbReference type="Proteomes" id="UP001055811"/>
    </source>
</evidence>
<organism evidence="1 2">
    <name type="scientific">Cichorium intybus</name>
    <name type="common">Chicory</name>
    <dbReference type="NCBI Taxonomy" id="13427"/>
    <lineage>
        <taxon>Eukaryota</taxon>
        <taxon>Viridiplantae</taxon>
        <taxon>Streptophyta</taxon>
        <taxon>Embryophyta</taxon>
        <taxon>Tracheophyta</taxon>
        <taxon>Spermatophyta</taxon>
        <taxon>Magnoliopsida</taxon>
        <taxon>eudicotyledons</taxon>
        <taxon>Gunneridae</taxon>
        <taxon>Pentapetalae</taxon>
        <taxon>asterids</taxon>
        <taxon>campanulids</taxon>
        <taxon>Asterales</taxon>
        <taxon>Asteraceae</taxon>
        <taxon>Cichorioideae</taxon>
        <taxon>Cichorieae</taxon>
        <taxon>Cichoriinae</taxon>
        <taxon>Cichorium</taxon>
    </lineage>
</organism>
<sequence length="69" mass="7851">MRILEKNQSKIAVTTDMWTSSNQKKGFMSITAHLVDANWEMQSRIMRFIYVPCPHTAEVLADVLCHVGA</sequence>
<reference evidence="2" key="1">
    <citation type="journal article" date="2022" name="Mol. Ecol. Resour.">
        <title>The genomes of chicory, endive, great burdock and yacon provide insights into Asteraceae palaeo-polyploidization history and plant inulin production.</title>
        <authorList>
            <person name="Fan W."/>
            <person name="Wang S."/>
            <person name="Wang H."/>
            <person name="Wang A."/>
            <person name="Jiang F."/>
            <person name="Liu H."/>
            <person name="Zhao H."/>
            <person name="Xu D."/>
            <person name="Zhang Y."/>
        </authorList>
    </citation>
    <scope>NUCLEOTIDE SEQUENCE [LARGE SCALE GENOMIC DNA]</scope>
    <source>
        <strain evidence="2">cv. Punajuju</strain>
    </source>
</reference>
<name>A0ACB9H1Q9_CICIN</name>
<proteinExistence type="predicted"/>
<comment type="caution">
    <text evidence="1">The sequence shown here is derived from an EMBL/GenBank/DDBJ whole genome shotgun (WGS) entry which is preliminary data.</text>
</comment>